<dbReference type="KEGG" id="saci:Sinac_5756"/>
<gene>
    <name evidence="2" type="primary">cutC</name>
    <name evidence="3" type="ordered locus">Sinac_5756</name>
</gene>
<dbReference type="InterPro" id="IPR005627">
    <property type="entry name" value="CutC-like"/>
</dbReference>
<protein>
    <recommendedName>
        <fullName evidence="2">PF03932 family protein CutC</fullName>
    </recommendedName>
</protein>
<dbReference type="PANTHER" id="PTHR12598:SF0">
    <property type="entry name" value="COPPER HOMEOSTASIS PROTEIN CUTC HOMOLOG"/>
    <property type="match status" value="1"/>
</dbReference>
<comment type="similarity">
    <text evidence="1 2">Belongs to the CutC family.</text>
</comment>
<dbReference type="HOGENOM" id="CLU_050555_3_1_0"/>
<dbReference type="Pfam" id="PF03932">
    <property type="entry name" value="CutC"/>
    <property type="match status" value="1"/>
</dbReference>
<accession>L0DMK4</accession>
<proteinExistence type="inferred from homology"/>
<dbReference type="InterPro" id="IPR036822">
    <property type="entry name" value="CutC-like_dom_sf"/>
</dbReference>
<dbReference type="HAMAP" id="MF_00795">
    <property type="entry name" value="CutC"/>
    <property type="match status" value="1"/>
</dbReference>
<evidence type="ECO:0000256" key="1">
    <source>
        <dbReference type="ARBA" id="ARBA00007768"/>
    </source>
</evidence>
<comment type="subcellular location">
    <subcellularLocation>
        <location evidence="2">Cytoplasm</location>
    </subcellularLocation>
</comment>
<name>L0DMK4_SINAD</name>
<organism evidence="3 4">
    <name type="scientific">Singulisphaera acidiphila (strain ATCC BAA-1392 / DSM 18658 / VKM B-2454 / MOB10)</name>
    <dbReference type="NCBI Taxonomy" id="886293"/>
    <lineage>
        <taxon>Bacteria</taxon>
        <taxon>Pseudomonadati</taxon>
        <taxon>Planctomycetota</taxon>
        <taxon>Planctomycetia</taxon>
        <taxon>Isosphaerales</taxon>
        <taxon>Isosphaeraceae</taxon>
        <taxon>Singulisphaera</taxon>
    </lineage>
</organism>
<keyword evidence="2" id="KW-0963">Cytoplasm</keyword>
<evidence type="ECO:0000313" key="3">
    <source>
        <dbReference type="EMBL" id="AGA29886.1"/>
    </source>
</evidence>
<dbReference type="AlphaFoldDB" id="L0DMK4"/>
<dbReference type="STRING" id="886293.Sinac_5756"/>
<sequence>MNVAVEICVQGIESALAAYAGGADRIELCEDLAVGGVTPSLGTVAVACRRLAIPVHVLIRPRGGDFVYSEAEFEVMQHDVAMAKSLGAAGVVIGLLQPDHSLDQTRLVQLIAASHPMDVTFHRAFDEMANPLEVVDELIGLGVDRILTSGGAVRAVDGLARLAELSRQTAGRIAIAAGGRITEADLSAFLQANLKGIHIGSAVCTGDRIDADKVRRIVEVVRAWYH</sequence>
<evidence type="ECO:0000256" key="2">
    <source>
        <dbReference type="HAMAP-Rule" id="MF_00795"/>
    </source>
</evidence>
<keyword evidence="4" id="KW-1185">Reference proteome</keyword>
<comment type="caution">
    <text evidence="2">Once thought to be involved in copper homeostasis, experiments in E.coli have shown this is not the case.</text>
</comment>
<dbReference type="Gene3D" id="3.20.20.380">
    <property type="entry name" value="Copper homeostasis (CutC) domain"/>
    <property type="match status" value="1"/>
</dbReference>
<dbReference type="RefSeq" id="WP_015248983.1">
    <property type="nucleotide sequence ID" value="NC_019892.1"/>
</dbReference>
<reference evidence="3 4" key="1">
    <citation type="submission" date="2012-02" db="EMBL/GenBank/DDBJ databases">
        <title>Complete sequence of chromosome of Singulisphaera acidiphila DSM 18658.</title>
        <authorList>
            <consortium name="US DOE Joint Genome Institute (JGI-PGF)"/>
            <person name="Lucas S."/>
            <person name="Copeland A."/>
            <person name="Lapidus A."/>
            <person name="Glavina del Rio T."/>
            <person name="Dalin E."/>
            <person name="Tice H."/>
            <person name="Bruce D."/>
            <person name="Goodwin L."/>
            <person name="Pitluck S."/>
            <person name="Peters L."/>
            <person name="Ovchinnikova G."/>
            <person name="Chertkov O."/>
            <person name="Kyrpides N."/>
            <person name="Mavromatis K."/>
            <person name="Ivanova N."/>
            <person name="Brettin T."/>
            <person name="Detter J.C."/>
            <person name="Han C."/>
            <person name="Larimer F."/>
            <person name="Land M."/>
            <person name="Hauser L."/>
            <person name="Markowitz V."/>
            <person name="Cheng J.-F."/>
            <person name="Hugenholtz P."/>
            <person name="Woyke T."/>
            <person name="Wu D."/>
            <person name="Tindall B."/>
            <person name="Pomrenke H."/>
            <person name="Brambilla E."/>
            <person name="Klenk H.-P."/>
            <person name="Eisen J.A."/>
        </authorList>
    </citation>
    <scope>NUCLEOTIDE SEQUENCE [LARGE SCALE GENOMIC DNA]</scope>
    <source>
        <strain evidence="4">ATCC BAA-1392 / DSM 18658 / VKM B-2454 / MOB10</strain>
    </source>
</reference>
<dbReference type="OrthoDB" id="9815677at2"/>
<dbReference type="GO" id="GO:0005507">
    <property type="term" value="F:copper ion binding"/>
    <property type="evidence" value="ECO:0007669"/>
    <property type="project" value="TreeGrafter"/>
</dbReference>
<dbReference type="Proteomes" id="UP000010798">
    <property type="component" value="Chromosome"/>
</dbReference>
<evidence type="ECO:0000313" key="4">
    <source>
        <dbReference type="Proteomes" id="UP000010798"/>
    </source>
</evidence>
<dbReference type="SUPFAM" id="SSF110395">
    <property type="entry name" value="CutC-like"/>
    <property type="match status" value="1"/>
</dbReference>
<dbReference type="EMBL" id="CP003364">
    <property type="protein sequence ID" value="AGA29886.1"/>
    <property type="molecule type" value="Genomic_DNA"/>
</dbReference>
<dbReference type="eggNOG" id="COG3142">
    <property type="taxonomic scope" value="Bacteria"/>
</dbReference>
<dbReference type="PANTHER" id="PTHR12598">
    <property type="entry name" value="COPPER HOMEOSTASIS PROTEIN CUTC"/>
    <property type="match status" value="1"/>
</dbReference>
<dbReference type="GO" id="GO:0005737">
    <property type="term" value="C:cytoplasm"/>
    <property type="evidence" value="ECO:0007669"/>
    <property type="project" value="UniProtKB-SubCell"/>
</dbReference>